<keyword evidence="2" id="KW-1133">Transmembrane helix</keyword>
<dbReference type="PANTHER" id="PTHR35519">
    <property type="entry name" value="MEMBRANE PROTEINS"/>
    <property type="match status" value="1"/>
</dbReference>
<dbReference type="PANTHER" id="PTHR35519:SF2">
    <property type="entry name" value="PH DOMAIN PROTEIN"/>
    <property type="match status" value="1"/>
</dbReference>
<feature type="region of interest" description="Disordered" evidence="1">
    <location>
        <begin position="209"/>
        <end position="269"/>
    </location>
</feature>
<dbReference type="OrthoDB" id="2103474at2759"/>
<feature type="transmembrane region" description="Helical" evidence="2">
    <location>
        <begin position="126"/>
        <end position="147"/>
    </location>
</feature>
<evidence type="ECO:0000313" key="4">
    <source>
        <dbReference type="Proteomes" id="UP000799764"/>
    </source>
</evidence>
<sequence>MTQAIAKYAARKMLSSEMEKYKEKAPVGEYDPFYEFIDHPRKPGKKKKVKKQVPAWIPEHDANILARARKTAYRLDCCLFNFLGIRFGWSSVIGIVPAAGDALDTALSLKLVNTMRKVEGGLPGRVLLMMILYVLMDFFVGLVPFVGDLVDAAFRANSKNVRLLEEHLDKKYKPQVVKDEQRKERDVTGRRRRPATVYEEFSDDEYERAGIIREGRDNRDDRDDREAVRQPARAYSGRRDRIADEEMGYGRSERRDDRPSRNNTRSSRR</sequence>
<dbReference type="InterPro" id="IPR025187">
    <property type="entry name" value="DUF4112"/>
</dbReference>
<feature type="compositionally biased region" description="Basic and acidic residues" evidence="1">
    <location>
        <begin position="251"/>
        <end position="260"/>
    </location>
</feature>
<feature type="compositionally biased region" description="Basic and acidic residues" evidence="1">
    <location>
        <begin position="175"/>
        <end position="189"/>
    </location>
</feature>
<comment type="caution">
    <text evidence="3">The sequence shown here is derived from an EMBL/GenBank/DDBJ whole genome shotgun (WGS) entry which is preliminary data.</text>
</comment>
<keyword evidence="4" id="KW-1185">Reference proteome</keyword>
<feature type="region of interest" description="Disordered" evidence="1">
    <location>
        <begin position="175"/>
        <end position="194"/>
    </location>
</feature>
<keyword evidence="2" id="KW-0812">Transmembrane</keyword>
<name>A0A9P4P5C5_9PLEO</name>
<organism evidence="3 4">
    <name type="scientific">Karstenula rhodostoma CBS 690.94</name>
    <dbReference type="NCBI Taxonomy" id="1392251"/>
    <lineage>
        <taxon>Eukaryota</taxon>
        <taxon>Fungi</taxon>
        <taxon>Dikarya</taxon>
        <taxon>Ascomycota</taxon>
        <taxon>Pezizomycotina</taxon>
        <taxon>Dothideomycetes</taxon>
        <taxon>Pleosporomycetidae</taxon>
        <taxon>Pleosporales</taxon>
        <taxon>Massarineae</taxon>
        <taxon>Didymosphaeriaceae</taxon>
        <taxon>Karstenula</taxon>
    </lineage>
</organism>
<reference evidence="3" key="1">
    <citation type="journal article" date="2020" name="Stud. Mycol.">
        <title>101 Dothideomycetes genomes: a test case for predicting lifestyles and emergence of pathogens.</title>
        <authorList>
            <person name="Haridas S."/>
            <person name="Albert R."/>
            <person name="Binder M."/>
            <person name="Bloem J."/>
            <person name="Labutti K."/>
            <person name="Salamov A."/>
            <person name="Andreopoulos B."/>
            <person name="Baker S."/>
            <person name="Barry K."/>
            <person name="Bills G."/>
            <person name="Bluhm B."/>
            <person name="Cannon C."/>
            <person name="Castanera R."/>
            <person name="Culley D."/>
            <person name="Daum C."/>
            <person name="Ezra D."/>
            <person name="Gonzalez J."/>
            <person name="Henrissat B."/>
            <person name="Kuo A."/>
            <person name="Liang C."/>
            <person name="Lipzen A."/>
            <person name="Lutzoni F."/>
            <person name="Magnuson J."/>
            <person name="Mondo S."/>
            <person name="Nolan M."/>
            <person name="Ohm R."/>
            <person name="Pangilinan J."/>
            <person name="Park H.-J."/>
            <person name="Ramirez L."/>
            <person name="Alfaro M."/>
            <person name="Sun H."/>
            <person name="Tritt A."/>
            <person name="Yoshinaga Y."/>
            <person name="Zwiers L.-H."/>
            <person name="Turgeon B."/>
            <person name="Goodwin S."/>
            <person name="Spatafora J."/>
            <person name="Crous P."/>
            <person name="Grigoriev I."/>
        </authorList>
    </citation>
    <scope>NUCLEOTIDE SEQUENCE</scope>
    <source>
        <strain evidence="3">CBS 690.94</strain>
    </source>
</reference>
<feature type="compositionally biased region" description="Basic and acidic residues" evidence="1">
    <location>
        <begin position="209"/>
        <end position="228"/>
    </location>
</feature>
<dbReference type="Pfam" id="PF13430">
    <property type="entry name" value="DUF4112"/>
    <property type="match status" value="1"/>
</dbReference>
<accession>A0A9P4P5C5</accession>
<dbReference type="EMBL" id="MU001515">
    <property type="protein sequence ID" value="KAF2437597.1"/>
    <property type="molecule type" value="Genomic_DNA"/>
</dbReference>
<evidence type="ECO:0008006" key="5">
    <source>
        <dbReference type="Google" id="ProtNLM"/>
    </source>
</evidence>
<evidence type="ECO:0000256" key="1">
    <source>
        <dbReference type="SAM" id="MobiDB-lite"/>
    </source>
</evidence>
<dbReference type="AlphaFoldDB" id="A0A9P4P5C5"/>
<keyword evidence="2" id="KW-0472">Membrane</keyword>
<evidence type="ECO:0000256" key="2">
    <source>
        <dbReference type="SAM" id="Phobius"/>
    </source>
</evidence>
<gene>
    <name evidence="3" type="ORF">P171DRAFT_179226</name>
</gene>
<evidence type="ECO:0000313" key="3">
    <source>
        <dbReference type="EMBL" id="KAF2437597.1"/>
    </source>
</evidence>
<dbReference type="Proteomes" id="UP000799764">
    <property type="component" value="Unassembled WGS sequence"/>
</dbReference>
<proteinExistence type="predicted"/>
<protein>
    <recommendedName>
        <fullName evidence="5">Ph domain-containing protein</fullName>
    </recommendedName>
</protein>